<organism evidence="3 4">
    <name type="scientific">Iris pallida</name>
    <name type="common">Sweet iris</name>
    <dbReference type="NCBI Taxonomy" id="29817"/>
    <lineage>
        <taxon>Eukaryota</taxon>
        <taxon>Viridiplantae</taxon>
        <taxon>Streptophyta</taxon>
        <taxon>Embryophyta</taxon>
        <taxon>Tracheophyta</taxon>
        <taxon>Spermatophyta</taxon>
        <taxon>Magnoliopsida</taxon>
        <taxon>Liliopsida</taxon>
        <taxon>Asparagales</taxon>
        <taxon>Iridaceae</taxon>
        <taxon>Iridoideae</taxon>
        <taxon>Irideae</taxon>
        <taxon>Iris</taxon>
    </lineage>
</organism>
<feature type="signal peptide" evidence="2">
    <location>
        <begin position="1"/>
        <end position="26"/>
    </location>
</feature>
<comment type="caution">
    <text evidence="3">The sequence shown here is derived from an EMBL/GenBank/DDBJ whole genome shotgun (WGS) entry which is preliminary data.</text>
</comment>
<keyword evidence="2" id="KW-0732">Signal</keyword>
<reference evidence="3" key="1">
    <citation type="journal article" date="2023" name="GigaByte">
        <title>Genome assembly of the bearded iris, Iris pallida Lam.</title>
        <authorList>
            <person name="Bruccoleri R.E."/>
            <person name="Oakeley E.J."/>
            <person name="Faust A.M.E."/>
            <person name="Altorfer M."/>
            <person name="Dessus-Babus S."/>
            <person name="Burckhardt D."/>
            <person name="Oertli M."/>
            <person name="Naumann U."/>
            <person name="Petersen F."/>
            <person name="Wong J."/>
        </authorList>
    </citation>
    <scope>NUCLEOTIDE SEQUENCE</scope>
    <source>
        <strain evidence="3">GSM-AAB239-AS_SAM_17_03QT</strain>
    </source>
</reference>
<keyword evidence="1" id="KW-1133">Transmembrane helix</keyword>
<dbReference type="PANTHER" id="PTHR35107:SF2">
    <property type="entry name" value="EXPRESSED PROTEIN"/>
    <property type="match status" value="1"/>
</dbReference>
<evidence type="ECO:0000313" key="4">
    <source>
        <dbReference type="Proteomes" id="UP001140949"/>
    </source>
</evidence>
<feature type="chain" id="PRO_5043377051" evidence="2">
    <location>
        <begin position="27"/>
        <end position="196"/>
    </location>
</feature>
<protein>
    <submittedName>
        <fullName evidence="3">Proline-rich receptor-like protein kinase PERK13</fullName>
    </submittedName>
</protein>
<name>A0AAX6HG95_IRIPA</name>
<sequence>MASSSTSTSLLLLISLLSVLPLLSSARPCKTLFVSYTFSTSSSFSSGDDVVGTTTSPVRFFSVYRVVSPRPIRFAESDTVEDGPRRPALRLAHPQRPHAAVAAGRSSLVDSARDILVVLAGLLFGVGCGAITAATMYLAWSLVVNQHQICGARGDDSDGDYAYEAADSPKKAGYVTMVQEPLLAAPAATKEGYEGK</sequence>
<dbReference type="Proteomes" id="UP001140949">
    <property type="component" value="Unassembled WGS sequence"/>
</dbReference>
<keyword evidence="4" id="KW-1185">Reference proteome</keyword>
<dbReference type="GO" id="GO:0016301">
    <property type="term" value="F:kinase activity"/>
    <property type="evidence" value="ECO:0007669"/>
    <property type="project" value="UniProtKB-KW"/>
</dbReference>
<feature type="transmembrane region" description="Helical" evidence="1">
    <location>
        <begin position="115"/>
        <end position="139"/>
    </location>
</feature>
<keyword evidence="3" id="KW-0808">Transferase</keyword>
<keyword evidence="1" id="KW-0812">Transmembrane</keyword>
<dbReference type="EMBL" id="JANAVB010009598">
    <property type="protein sequence ID" value="KAJ6839893.1"/>
    <property type="molecule type" value="Genomic_DNA"/>
</dbReference>
<keyword evidence="3" id="KW-0418">Kinase</keyword>
<gene>
    <name evidence="3" type="ORF">M6B38_310955</name>
</gene>
<dbReference type="AlphaFoldDB" id="A0AAX6HG95"/>
<reference evidence="3" key="2">
    <citation type="submission" date="2023-04" db="EMBL/GenBank/DDBJ databases">
        <authorList>
            <person name="Bruccoleri R.E."/>
            <person name="Oakeley E.J."/>
            <person name="Faust A.-M."/>
            <person name="Dessus-Babus S."/>
            <person name="Altorfer M."/>
            <person name="Burckhardt D."/>
            <person name="Oertli M."/>
            <person name="Naumann U."/>
            <person name="Petersen F."/>
            <person name="Wong J."/>
        </authorList>
    </citation>
    <scope>NUCLEOTIDE SEQUENCE</scope>
    <source>
        <strain evidence="3">GSM-AAB239-AS_SAM_17_03QT</strain>
        <tissue evidence="3">Leaf</tissue>
    </source>
</reference>
<keyword evidence="1" id="KW-0472">Membrane</keyword>
<evidence type="ECO:0000256" key="1">
    <source>
        <dbReference type="SAM" id="Phobius"/>
    </source>
</evidence>
<evidence type="ECO:0000313" key="3">
    <source>
        <dbReference type="EMBL" id="KAJ6839893.1"/>
    </source>
</evidence>
<proteinExistence type="predicted"/>
<dbReference type="PANTHER" id="PTHR35107">
    <property type="entry name" value="EXPRESSED PROTEIN"/>
    <property type="match status" value="1"/>
</dbReference>
<keyword evidence="3" id="KW-0675">Receptor</keyword>
<evidence type="ECO:0000256" key="2">
    <source>
        <dbReference type="SAM" id="SignalP"/>
    </source>
</evidence>
<accession>A0AAX6HG95</accession>